<comment type="similarity">
    <text evidence="1">Belongs to the GreA/GreB family.</text>
</comment>
<dbReference type="PANTHER" id="PTHR30437">
    <property type="entry name" value="TRANSCRIPTION ELONGATION FACTOR GREA"/>
    <property type="match status" value="1"/>
</dbReference>
<evidence type="ECO:0000256" key="7">
    <source>
        <dbReference type="SAM" id="Coils"/>
    </source>
</evidence>
<dbReference type="SUPFAM" id="SSF46557">
    <property type="entry name" value="GreA transcript cleavage protein, N-terminal domain"/>
    <property type="match status" value="1"/>
</dbReference>
<dbReference type="PANTHER" id="PTHR30437:SF4">
    <property type="entry name" value="TRANSCRIPTION ELONGATION FACTOR GREA"/>
    <property type="match status" value="1"/>
</dbReference>
<dbReference type="GO" id="GO:0070063">
    <property type="term" value="F:RNA polymerase binding"/>
    <property type="evidence" value="ECO:0007669"/>
    <property type="project" value="InterPro"/>
</dbReference>
<dbReference type="EMBL" id="JSAM01000127">
    <property type="protein sequence ID" value="KIA76226.1"/>
    <property type="molecule type" value="Genomic_DNA"/>
</dbReference>
<dbReference type="GO" id="GO:0003746">
    <property type="term" value="F:translation elongation factor activity"/>
    <property type="evidence" value="ECO:0007669"/>
    <property type="project" value="UniProtKB-KW"/>
</dbReference>
<dbReference type="SUPFAM" id="SSF54534">
    <property type="entry name" value="FKBP-like"/>
    <property type="match status" value="1"/>
</dbReference>
<feature type="coiled-coil region" evidence="7">
    <location>
        <begin position="624"/>
        <end position="651"/>
    </location>
</feature>
<keyword evidence="10" id="KW-0251">Elongation factor</keyword>
<evidence type="ECO:0000256" key="6">
    <source>
        <dbReference type="ARBA" id="ARBA00030776"/>
    </source>
</evidence>
<dbReference type="Pfam" id="PF03449">
    <property type="entry name" value="GreA_GreB_N"/>
    <property type="match status" value="1"/>
</dbReference>
<keyword evidence="4" id="KW-0238">DNA-binding</keyword>
<keyword evidence="3" id="KW-0805">Transcription regulation</keyword>
<gene>
    <name evidence="10" type="primary">greA</name>
    <name evidence="10" type="ORF">DB43_AQ00320</name>
</gene>
<sequence>MLDKRGMTAMGYLEEFHTQIQNRDFNKFFQLWEEYCTCDVVDVEELLQLLSMIKKSDLAKPFGEYVESALPTWEKIENPKDSYEVLKLLIDLETTNTPLLAEITHDILKKHHGNDPLFEERMRLIGLRKKDKFQGAIANYDLLAHMKKGKVVFHNAGWGTGEIMDVSLVREQVILEFEWVSGRKDLSFANAFKTLIPLPDDHFLARRFANPDELEKEAKDDPVAVVQLLLKDLGPKTAAEVKDELCELVIPEKDWNKWWQGARAKVKKDTMIESPEGIKEPFRLRKTALKHEDRWQNAIDNQTDTNDLLQTSYQFVRDFPNILKDQEVKKTLQAKITGLLTKSDLLPEQEVQAHLFLDSFLGLSEHGRMAQALIVQSDQPFELIQKVDITPFKKRALMVVRHSRADWSHIFLEMFAKTDQSTLREYLIKEICADEEAKTLLLNMLEDLLHYPEKNPELFVWYFQKVVKKADGIPYNDKEGQGRFLDGFLVLMHKLEGDPQQRELIRKMYNLISEKRYAVIRALIEGMSKEFVKEFLLLASKCQTFTEHDLKILASLATVVHPTLGAARQSKDTKNDQNTIWTTEEGYLQTQERIRQIGTTEVVENAREIEAARSLGDLRENSEYKFALEKRSRLQGELKRLSEQLNRARIITKDDIYLNQVSVGSIVELEDPEKNVVTYTILGPWDADADTNILSFQSKFAEAMLGRKVGEEFEFRNQNFTIRTIKNIFQD</sequence>
<evidence type="ECO:0000256" key="1">
    <source>
        <dbReference type="ARBA" id="ARBA00008213"/>
    </source>
</evidence>
<keyword evidence="7" id="KW-0175">Coiled coil</keyword>
<dbReference type="Proteomes" id="UP000031307">
    <property type="component" value="Unassembled WGS sequence"/>
</dbReference>
<dbReference type="GO" id="GO:0006354">
    <property type="term" value="P:DNA-templated transcription elongation"/>
    <property type="evidence" value="ECO:0007669"/>
    <property type="project" value="TreeGrafter"/>
</dbReference>
<evidence type="ECO:0000313" key="11">
    <source>
        <dbReference type="Proteomes" id="UP000031307"/>
    </source>
</evidence>
<dbReference type="NCBIfam" id="NF004969">
    <property type="entry name" value="PRK06330.1"/>
    <property type="match status" value="1"/>
</dbReference>
<feature type="domain" description="Transcription elongation factor GreA/GreB C-terminal" evidence="8">
    <location>
        <begin position="659"/>
        <end position="719"/>
    </location>
</feature>
<dbReference type="Gene3D" id="1.10.287.180">
    <property type="entry name" value="Transcription elongation factor, GreA/GreB, N-terminal domain"/>
    <property type="match status" value="1"/>
</dbReference>
<dbReference type="InterPro" id="IPR036953">
    <property type="entry name" value="GreA/GreB_C_sf"/>
</dbReference>
<protein>
    <recommendedName>
        <fullName evidence="2">Transcription elongation factor GreA</fullName>
    </recommendedName>
    <alternativeName>
        <fullName evidence="6">Transcript cleavage factor GreA</fullName>
    </alternativeName>
</protein>
<comment type="caution">
    <text evidence="10">The sequence shown here is derived from an EMBL/GenBank/DDBJ whole genome shotgun (WGS) entry which is preliminary data.</text>
</comment>
<dbReference type="InterPro" id="IPR018151">
    <property type="entry name" value="TF_GreA/GreB_CS"/>
</dbReference>
<accession>A0A0C1BXI3</accession>
<dbReference type="Gene3D" id="3.10.50.30">
    <property type="entry name" value="Transcription elongation factor, GreA/GreB, C-terminal domain"/>
    <property type="match status" value="1"/>
</dbReference>
<dbReference type="PATRIC" id="fig|83552.4.peg.2676"/>
<dbReference type="InterPro" id="IPR001437">
    <property type="entry name" value="Tscrpt_elong_fac_GreA/B_C"/>
</dbReference>
<organism evidence="10 11">
    <name type="scientific">Parachlamydia acanthamoebae</name>
    <dbReference type="NCBI Taxonomy" id="83552"/>
    <lineage>
        <taxon>Bacteria</taxon>
        <taxon>Pseudomonadati</taxon>
        <taxon>Chlamydiota</taxon>
        <taxon>Chlamydiia</taxon>
        <taxon>Parachlamydiales</taxon>
        <taxon>Parachlamydiaceae</taxon>
        <taxon>Parachlamydia</taxon>
    </lineage>
</organism>
<feature type="domain" description="Transcription elongation factor GreA/GreB N-terminal" evidence="9">
    <location>
        <begin position="580"/>
        <end position="650"/>
    </location>
</feature>
<evidence type="ECO:0000259" key="8">
    <source>
        <dbReference type="Pfam" id="PF01272"/>
    </source>
</evidence>
<name>A0A0C1BXI3_9BACT</name>
<dbReference type="InterPro" id="IPR036805">
    <property type="entry name" value="Tscrpt_elong_fac_GreA/B_N_sf"/>
</dbReference>
<evidence type="ECO:0000256" key="4">
    <source>
        <dbReference type="ARBA" id="ARBA00023125"/>
    </source>
</evidence>
<dbReference type="FunFam" id="1.10.287.180:FF:000001">
    <property type="entry name" value="Transcription elongation factor GreA"/>
    <property type="match status" value="1"/>
</dbReference>
<reference evidence="10 11" key="1">
    <citation type="journal article" date="2014" name="Mol. Biol. Evol.">
        <title>Massive expansion of Ubiquitination-related gene families within the Chlamydiae.</title>
        <authorList>
            <person name="Domman D."/>
            <person name="Collingro A."/>
            <person name="Lagkouvardos I."/>
            <person name="Gehre L."/>
            <person name="Weinmaier T."/>
            <person name="Rattei T."/>
            <person name="Subtil A."/>
            <person name="Horn M."/>
        </authorList>
    </citation>
    <scope>NUCLEOTIDE SEQUENCE [LARGE SCALE GENOMIC DNA]</scope>
    <source>
        <strain evidence="10 11">OEW1</strain>
    </source>
</reference>
<dbReference type="PROSITE" id="PS00830">
    <property type="entry name" value="GREAB_2"/>
    <property type="match status" value="1"/>
</dbReference>
<evidence type="ECO:0000256" key="2">
    <source>
        <dbReference type="ARBA" id="ARBA00013729"/>
    </source>
</evidence>
<evidence type="ECO:0000256" key="5">
    <source>
        <dbReference type="ARBA" id="ARBA00023163"/>
    </source>
</evidence>
<dbReference type="GO" id="GO:0003677">
    <property type="term" value="F:DNA binding"/>
    <property type="evidence" value="ECO:0007669"/>
    <property type="project" value="UniProtKB-KW"/>
</dbReference>
<dbReference type="Pfam" id="PF01272">
    <property type="entry name" value="GreA_GreB"/>
    <property type="match status" value="1"/>
</dbReference>
<evidence type="ECO:0000256" key="3">
    <source>
        <dbReference type="ARBA" id="ARBA00023015"/>
    </source>
</evidence>
<dbReference type="GO" id="GO:0032784">
    <property type="term" value="P:regulation of DNA-templated transcription elongation"/>
    <property type="evidence" value="ECO:0007669"/>
    <property type="project" value="InterPro"/>
</dbReference>
<dbReference type="AlphaFoldDB" id="A0A0C1BXI3"/>
<proteinExistence type="inferred from homology"/>
<evidence type="ECO:0000259" key="9">
    <source>
        <dbReference type="Pfam" id="PF03449"/>
    </source>
</evidence>
<evidence type="ECO:0000313" key="10">
    <source>
        <dbReference type="EMBL" id="KIA76226.1"/>
    </source>
</evidence>
<dbReference type="InterPro" id="IPR022691">
    <property type="entry name" value="Tscrpt_elong_fac_GreA/B_N"/>
</dbReference>
<keyword evidence="5" id="KW-0804">Transcription</keyword>
<keyword evidence="10" id="KW-0648">Protein biosynthesis</keyword>
<dbReference type="InterPro" id="IPR023459">
    <property type="entry name" value="Tscrpt_elong_fac_GreA/B_fam"/>
</dbReference>